<accession>A0A2N3PU60</accession>
<dbReference type="SUPFAM" id="SSF54593">
    <property type="entry name" value="Glyoxalase/Bleomycin resistance protein/Dihydroxybiphenyl dioxygenase"/>
    <property type="match status" value="1"/>
</dbReference>
<comment type="caution">
    <text evidence="2">The sequence shown here is derived from an EMBL/GenBank/DDBJ whole genome shotgun (WGS) entry which is preliminary data.</text>
</comment>
<evidence type="ECO:0000313" key="2">
    <source>
        <dbReference type="EMBL" id="PKU23926.1"/>
    </source>
</evidence>
<organism evidence="2 3">
    <name type="scientific">Telmatospirillum siberiense</name>
    <dbReference type="NCBI Taxonomy" id="382514"/>
    <lineage>
        <taxon>Bacteria</taxon>
        <taxon>Pseudomonadati</taxon>
        <taxon>Pseudomonadota</taxon>
        <taxon>Alphaproteobacteria</taxon>
        <taxon>Rhodospirillales</taxon>
        <taxon>Rhodospirillaceae</taxon>
        <taxon>Telmatospirillum</taxon>
    </lineage>
</organism>
<name>A0A2N3PU60_9PROT</name>
<gene>
    <name evidence="2" type="ORF">CWS72_13700</name>
</gene>
<evidence type="ECO:0000259" key="1">
    <source>
        <dbReference type="PROSITE" id="PS51819"/>
    </source>
</evidence>
<dbReference type="PROSITE" id="PS51819">
    <property type="entry name" value="VOC"/>
    <property type="match status" value="1"/>
</dbReference>
<dbReference type="Pfam" id="PF13468">
    <property type="entry name" value="Glyoxalase_3"/>
    <property type="match status" value="1"/>
</dbReference>
<feature type="domain" description="VOC" evidence="1">
    <location>
        <begin position="43"/>
        <end position="166"/>
    </location>
</feature>
<proteinExistence type="predicted"/>
<dbReference type="EMBL" id="PIUM01000015">
    <property type="protein sequence ID" value="PKU23926.1"/>
    <property type="molecule type" value="Genomic_DNA"/>
</dbReference>
<protein>
    <recommendedName>
        <fullName evidence="1">VOC domain-containing protein</fullName>
    </recommendedName>
</protein>
<dbReference type="InterPro" id="IPR037523">
    <property type="entry name" value="VOC_core"/>
</dbReference>
<reference evidence="3" key="1">
    <citation type="submission" date="2017-12" db="EMBL/GenBank/DDBJ databases">
        <title>Draft genome sequence of Telmatospirillum siberiense 26-4b1T, an acidotolerant peatland alphaproteobacterium potentially involved in sulfur cycling.</title>
        <authorList>
            <person name="Hausmann B."/>
            <person name="Pjevac P."/>
            <person name="Schreck K."/>
            <person name="Herbold C.W."/>
            <person name="Daims H."/>
            <person name="Wagner M."/>
            <person name="Pester M."/>
            <person name="Loy A."/>
        </authorList>
    </citation>
    <scope>NUCLEOTIDE SEQUENCE [LARGE SCALE GENOMIC DNA]</scope>
    <source>
        <strain evidence="3">26-4b1</strain>
    </source>
</reference>
<dbReference type="InterPro" id="IPR025870">
    <property type="entry name" value="Glyoxalase-like_dom"/>
</dbReference>
<keyword evidence="3" id="KW-1185">Reference proteome</keyword>
<dbReference type="InterPro" id="IPR029068">
    <property type="entry name" value="Glyas_Bleomycin-R_OHBP_Dase"/>
</dbReference>
<dbReference type="AlphaFoldDB" id="A0A2N3PU60"/>
<sequence length="302" mass="31199">MARMRRKVLADPFMTGGAAGSRLRTPLFFPSLGERPMAHQITGIDHARIAVADAGAARQAFVRLGFSVAPATRDDAAGFIRFGTDYVELAAPGDAGGDSERLRRALAGAAGRLAGLGLVSRDLAASRQSLVRAGVEPLPPVGEGLISSIALPDGLPPGLSTELRSVGGEADGGFSEWREHPNTALGIVSLTVLLDNPEAAISDYSRLFGPAACTPTDEMVTVHTGRGLIFLVSPNGFDDLHPGLDLRLPAAPAMVALTIRVADLSRAADVLSANGVPVARRGGHLGIPSRDALGIGLELAEA</sequence>
<dbReference type="Proteomes" id="UP000233293">
    <property type="component" value="Unassembled WGS sequence"/>
</dbReference>
<dbReference type="Gene3D" id="3.10.180.10">
    <property type="entry name" value="2,3-Dihydroxybiphenyl 1,2-Dioxygenase, domain 1"/>
    <property type="match status" value="1"/>
</dbReference>
<evidence type="ECO:0000313" key="3">
    <source>
        <dbReference type="Proteomes" id="UP000233293"/>
    </source>
</evidence>